<organism evidence="1 2">
    <name type="scientific">Blyttiomyces helicus</name>
    <dbReference type="NCBI Taxonomy" id="388810"/>
    <lineage>
        <taxon>Eukaryota</taxon>
        <taxon>Fungi</taxon>
        <taxon>Fungi incertae sedis</taxon>
        <taxon>Chytridiomycota</taxon>
        <taxon>Chytridiomycota incertae sedis</taxon>
        <taxon>Chytridiomycetes</taxon>
        <taxon>Chytridiomycetes incertae sedis</taxon>
        <taxon>Blyttiomyces</taxon>
    </lineage>
</organism>
<name>A0A4P9WTS2_9FUNG</name>
<keyword evidence="2" id="KW-1185">Reference proteome</keyword>
<evidence type="ECO:0000313" key="1">
    <source>
        <dbReference type="EMBL" id="RKO94770.1"/>
    </source>
</evidence>
<dbReference type="AlphaFoldDB" id="A0A4P9WTS2"/>
<dbReference type="EMBL" id="KZ993822">
    <property type="protein sequence ID" value="RKO94770.1"/>
    <property type="molecule type" value="Genomic_DNA"/>
</dbReference>
<sequence length="198" mass="21773">MNTSLSTISWAGDASDLAPALADLDLPLANPTLANPALGPLPLLILVNNHRMQTVCVQRQRTRELGREEATLELLQLLQTMKQELVNGWWSQNIRYACQQTARPGFQEILQQNLMSILDQYLSPFHLNKSMGARDGGVNLRTTGAVGKGYAAPEERGELSRILQRVQASVGLCLSCRSWSLGIFAATSQVGLRTWTSL</sequence>
<protein>
    <submittedName>
        <fullName evidence="1">Uncharacterized protein</fullName>
    </submittedName>
</protein>
<proteinExistence type="predicted"/>
<reference evidence="2" key="1">
    <citation type="journal article" date="2018" name="Nat. Microbiol.">
        <title>Leveraging single-cell genomics to expand the fungal tree of life.</title>
        <authorList>
            <person name="Ahrendt S.R."/>
            <person name="Quandt C.A."/>
            <person name="Ciobanu D."/>
            <person name="Clum A."/>
            <person name="Salamov A."/>
            <person name="Andreopoulos B."/>
            <person name="Cheng J.F."/>
            <person name="Woyke T."/>
            <person name="Pelin A."/>
            <person name="Henrissat B."/>
            <person name="Reynolds N.K."/>
            <person name="Benny G.L."/>
            <person name="Smith M.E."/>
            <person name="James T.Y."/>
            <person name="Grigoriev I.V."/>
        </authorList>
    </citation>
    <scope>NUCLEOTIDE SEQUENCE [LARGE SCALE GENOMIC DNA]</scope>
</reference>
<accession>A0A4P9WTS2</accession>
<dbReference type="Proteomes" id="UP000269721">
    <property type="component" value="Unassembled WGS sequence"/>
</dbReference>
<gene>
    <name evidence="1" type="ORF">BDK51DRAFT_34523</name>
</gene>
<evidence type="ECO:0000313" key="2">
    <source>
        <dbReference type="Proteomes" id="UP000269721"/>
    </source>
</evidence>